<feature type="domain" description="VWFA" evidence="1">
    <location>
        <begin position="114"/>
        <end position="295"/>
    </location>
</feature>
<dbReference type="OrthoDB" id="6019288at2759"/>
<evidence type="ECO:0000313" key="3">
    <source>
        <dbReference type="Proteomes" id="UP001163046"/>
    </source>
</evidence>
<organism evidence="2 3">
    <name type="scientific">Desmophyllum pertusum</name>
    <dbReference type="NCBI Taxonomy" id="174260"/>
    <lineage>
        <taxon>Eukaryota</taxon>
        <taxon>Metazoa</taxon>
        <taxon>Cnidaria</taxon>
        <taxon>Anthozoa</taxon>
        <taxon>Hexacorallia</taxon>
        <taxon>Scleractinia</taxon>
        <taxon>Caryophylliina</taxon>
        <taxon>Caryophylliidae</taxon>
        <taxon>Desmophyllum</taxon>
    </lineage>
</organism>
<dbReference type="EMBL" id="MU825406">
    <property type="protein sequence ID" value="KAJ7391347.1"/>
    <property type="molecule type" value="Genomic_DNA"/>
</dbReference>
<proteinExistence type="predicted"/>
<name>A0A9X0D8L2_9CNID</name>
<accession>A0A9X0D8L2</accession>
<dbReference type="Gene3D" id="3.40.50.410">
    <property type="entry name" value="von Willebrand factor, type A domain"/>
    <property type="match status" value="1"/>
</dbReference>
<sequence>MLLNDRDPYSKYHQPGYRLDWRKWKESTHSLACRCAEKARAKGYTMFGLQFYGECWSGPQAELNFNRDGVSNNGCVMNLVNPPDCTQSSNQECMGTQNVNYIYKLTENCDKMMDVGIVVDSSSSVRRRNYELVKTFLIDLVDKMHVSTRLTHVAVIHYSHRAYLDWGFSSDRAQNAAALKKAIKVLKYQPGGTRTDKAMELAWNKIFKSGNGERPNVPHVLLIITDGITSRRSKPYPVVLKPFKENNIKVVAVGVGGRVDRNELNQIAMNKAENVVHLDQFGELASKIKEILKILCASRKV</sequence>
<comment type="caution">
    <text evidence="2">The sequence shown here is derived from an EMBL/GenBank/DDBJ whole genome shotgun (WGS) entry which is preliminary data.</text>
</comment>
<dbReference type="PANTHER" id="PTHR24020:SF20">
    <property type="entry name" value="PH DOMAIN-CONTAINING PROTEIN"/>
    <property type="match status" value="1"/>
</dbReference>
<dbReference type="InterPro" id="IPR002035">
    <property type="entry name" value="VWF_A"/>
</dbReference>
<dbReference type="InterPro" id="IPR036465">
    <property type="entry name" value="vWFA_dom_sf"/>
</dbReference>
<dbReference type="CDD" id="cd01450">
    <property type="entry name" value="vWFA_subfamily_ECM"/>
    <property type="match status" value="1"/>
</dbReference>
<evidence type="ECO:0000313" key="2">
    <source>
        <dbReference type="EMBL" id="KAJ7391347.1"/>
    </source>
</evidence>
<dbReference type="Proteomes" id="UP001163046">
    <property type="component" value="Unassembled WGS sequence"/>
</dbReference>
<dbReference type="SUPFAM" id="SSF53300">
    <property type="entry name" value="vWA-like"/>
    <property type="match status" value="1"/>
</dbReference>
<dbReference type="PANTHER" id="PTHR24020">
    <property type="entry name" value="COLLAGEN ALPHA"/>
    <property type="match status" value="1"/>
</dbReference>
<evidence type="ECO:0000259" key="1">
    <source>
        <dbReference type="PROSITE" id="PS50234"/>
    </source>
</evidence>
<protein>
    <recommendedName>
        <fullName evidence="1">VWFA domain-containing protein</fullName>
    </recommendedName>
</protein>
<reference evidence="2" key="1">
    <citation type="submission" date="2023-01" db="EMBL/GenBank/DDBJ databases">
        <title>Genome assembly of the deep-sea coral Lophelia pertusa.</title>
        <authorList>
            <person name="Herrera S."/>
            <person name="Cordes E."/>
        </authorList>
    </citation>
    <scope>NUCLEOTIDE SEQUENCE</scope>
    <source>
        <strain evidence="2">USNM1676648</strain>
        <tissue evidence="2">Polyp</tissue>
    </source>
</reference>
<dbReference type="AlphaFoldDB" id="A0A9X0D8L2"/>
<dbReference type="InterPro" id="IPR050525">
    <property type="entry name" value="ECM_Assembly_Org"/>
</dbReference>
<keyword evidence="3" id="KW-1185">Reference proteome</keyword>
<gene>
    <name evidence="2" type="ORF">OS493_018390</name>
</gene>
<dbReference type="PRINTS" id="PR00453">
    <property type="entry name" value="VWFADOMAIN"/>
</dbReference>
<dbReference type="PROSITE" id="PS50234">
    <property type="entry name" value="VWFA"/>
    <property type="match status" value="1"/>
</dbReference>
<dbReference type="SMART" id="SM00327">
    <property type="entry name" value="VWA"/>
    <property type="match status" value="1"/>
</dbReference>
<dbReference type="Pfam" id="PF00092">
    <property type="entry name" value="VWA"/>
    <property type="match status" value="1"/>
</dbReference>